<accession>A0ABP7TQW9</accession>
<comment type="caution">
    <text evidence="1">The sequence shown here is derived from an EMBL/GenBank/DDBJ whole genome shotgun (WGS) entry which is preliminary data.</text>
</comment>
<reference evidence="2" key="1">
    <citation type="journal article" date="2019" name="Int. J. Syst. Evol. Microbiol.">
        <title>The Global Catalogue of Microorganisms (GCM) 10K type strain sequencing project: providing services to taxonomists for standard genome sequencing and annotation.</title>
        <authorList>
            <consortium name="The Broad Institute Genomics Platform"/>
            <consortium name="The Broad Institute Genome Sequencing Center for Infectious Disease"/>
            <person name="Wu L."/>
            <person name="Ma J."/>
        </authorList>
    </citation>
    <scope>NUCLEOTIDE SEQUENCE [LARGE SCALE GENOMIC DNA]</scope>
    <source>
        <strain evidence="2">JCM 17342</strain>
    </source>
</reference>
<dbReference type="InterPro" id="IPR018561">
    <property type="entry name" value="AosR"/>
</dbReference>
<gene>
    <name evidence="1" type="ORF">GCM10022247_63630</name>
</gene>
<proteinExistence type="predicted"/>
<organism evidence="1 2">
    <name type="scientific">Allokutzneria multivorans</name>
    <dbReference type="NCBI Taxonomy" id="1142134"/>
    <lineage>
        <taxon>Bacteria</taxon>
        <taxon>Bacillati</taxon>
        <taxon>Actinomycetota</taxon>
        <taxon>Actinomycetes</taxon>
        <taxon>Pseudonocardiales</taxon>
        <taxon>Pseudonocardiaceae</taxon>
        <taxon>Allokutzneria</taxon>
    </lineage>
</organism>
<keyword evidence="2" id="KW-1185">Reference proteome</keyword>
<evidence type="ECO:0000313" key="1">
    <source>
        <dbReference type="EMBL" id="GAA4029776.1"/>
    </source>
</evidence>
<dbReference type="RefSeq" id="WP_344883049.1">
    <property type="nucleotide sequence ID" value="NZ_BAABAL010000019.1"/>
</dbReference>
<dbReference type="Proteomes" id="UP001501747">
    <property type="component" value="Unassembled WGS sequence"/>
</dbReference>
<protein>
    <submittedName>
        <fullName evidence="1">DUF2017 domain-containing protein</fullName>
    </submittedName>
</protein>
<sequence length="196" mass="21395">MNSWRREGDRLVATLAQQEAALIRGMVDQIRDMLVGRAEEAPQDELAELTGIRTGPSLPPENPIMARLLPDFHRAGLDDPDGELDAEHANSAAALRSLHEPAVLEAKTAATTVVMETCPVDGGIARLTETEAESWVAALNDVRIALGTALDLTDDMPDELDPSDPRAPHYGVYQWLTWVQGSLVNELLFDDDPAYD</sequence>
<evidence type="ECO:0000313" key="2">
    <source>
        <dbReference type="Proteomes" id="UP001501747"/>
    </source>
</evidence>
<dbReference type="Pfam" id="PF09438">
    <property type="entry name" value="DUF2017"/>
    <property type="match status" value="1"/>
</dbReference>
<dbReference type="EMBL" id="BAABAL010000019">
    <property type="protein sequence ID" value="GAA4029776.1"/>
    <property type="molecule type" value="Genomic_DNA"/>
</dbReference>
<name>A0ABP7TQW9_9PSEU</name>